<dbReference type="EMBL" id="CP002042">
    <property type="protein sequence ID" value="ADH63255.1"/>
    <property type="molecule type" value="Genomic_DNA"/>
</dbReference>
<dbReference type="GO" id="GO:0052693">
    <property type="term" value="F:epoxyqueuosine reductase activity"/>
    <property type="evidence" value="ECO:0007669"/>
    <property type="project" value="TreeGrafter"/>
</dbReference>
<dbReference type="PANTHER" id="PTHR30002">
    <property type="entry name" value="EPOXYQUEUOSINE REDUCTASE"/>
    <property type="match status" value="1"/>
</dbReference>
<evidence type="ECO:0000256" key="6">
    <source>
        <dbReference type="ARBA" id="ARBA00023002"/>
    </source>
</evidence>
<proteinExistence type="predicted"/>
<dbReference type="Gene3D" id="1.25.10.10">
    <property type="entry name" value="Leucine-rich Repeat Variant"/>
    <property type="match status" value="1"/>
</dbReference>
<dbReference type="GO" id="GO:0008616">
    <property type="term" value="P:tRNA queuosine(34) biosynthetic process"/>
    <property type="evidence" value="ECO:0007669"/>
    <property type="project" value="UniProtKB-KW"/>
</dbReference>
<accession>D7BEL2</accession>
<dbReference type="OrthoDB" id="9784571at2"/>
<keyword evidence="4" id="KW-0479">Metal-binding</keyword>
<protein>
    <recommendedName>
        <fullName evidence="9">4Fe-4S ferredoxin-type domain-containing protein</fullName>
    </recommendedName>
</protein>
<dbReference type="InterPro" id="IPR004453">
    <property type="entry name" value="QueG"/>
</dbReference>
<evidence type="ECO:0000256" key="8">
    <source>
        <dbReference type="ARBA" id="ARBA00023014"/>
    </source>
</evidence>
<keyword evidence="11" id="KW-1185">Reference proteome</keyword>
<dbReference type="Pfam" id="PF13484">
    <property type="entry name" value="Fer4_16"/>
    <property type="match status" value="1"/>
</dbReference>
<dbReference type="HOGENOM" id="CLU_030790_0_0_0"/>
<dbReference type="Gene3D" id="3.30.70.20">
    <property type="match status" value="1"/>
</dbReference>
<dbReference type="InterPro" id="IPR011989">
    <property type="entry name" value="ARM-like"/>
</dbReference>
<evidence type="ECO:0000313" key="10">
    <source>
        <dbReference type="EMBL" id="ADH63255.1"/>
    </source>
</evidence>
<evidence type="ECO:0000256" key="7">
    <source>
        <dbReference type="ARBA" id="ARBA00023004"/>
    </source>
</evidence>
<dbReference type="Proteomes" id="UP000001916">
    <property type="component" value="Chromosome"/>
</dbReference>
<dbReference type="RefSeq" id="WP_013157824.1">
    <property type="nucleotide sequence ID" value="NC_014212.1"/>
</dbReference>
<dbReference type="eggNOG" id="COG1600">
    <property type="taxonomic scope" value="Bacteria"/>
</dbReference>
<dbReference type="GO" id="GO:0051539">
    <property type="term" value="F:4 iron, 4 sulfur cluster binding"/>
    <property type="evidence" value="ECO:0007669"/>
    <property type="project" value="UniProtKB-KW"/>
</dbReference>
<evidence type="ECO:0000313" key="11">
    <source>
        <dbReference type="Proteomes" id="UP000001916"/>
    </source>
</evidence>
<evidence type="ECO:0000256" key="5">
    <source>
        <dbReference type="ARBA" id="ARBA00022785"/>
    </source>
</evidence>
<dbReference type="InterPro" id="IPR021133">
    <property type="entry name" value="HEAT_type_2"/>
</dbReference>
<keyword evidence="1" id="KW-0004">4Fe-4S</keyword>
<dbReference type="InterPro" id="IPR016024">
    <property type="entry name" value="ARM-type_fold"/>
</dbReference>
<dbReference type="KEGG" id="msv:Mesil_1362"/>
<sequence length="385" mass="42945">MDARARIESEARARGFLVAWAPVDLPEEARLGYMDWLAAGNQAGMGYLEARIEDRLAPTRRFSWAKSVLVLAASHAYPDPGLPEGGVRIGRVARYAWVRDYHTLLQPHIESLENLARRLGLEAKGYVDHGPLSERSYAVLAGLGWIGKNAMLMRMEEGSYLTLAVLLTSLVLEDLPEERYPNRCGRCTRCFTACPTNALPGNGSLDARRCISYWTIEHRGWIPTELWPGLGDWILGCDICQQVCPWNRKAREFWQDFTPEAELAHPDVQDFFFLSGHAFARKYAGTVFLRPGRTRLARNALIALANAQDERYLPLVRRAAEDVSPLVRATAAHTLARLGDTAAAEKRLTDPDENVIREARAALDQALCRVSPLATPETVPGGSRR</sequence>
<keyword evidence="3" id="KW-0819">tRNA processing</keyword>
<dbReference type="Pfam" id="PF13646">
    <property type="entry name" value="HEAT_2"/>
    <property type="match status" value="1"/>
</dbReference>
<keyword evidence="6" id="KW-0560">Oxidoreductase</keyword>
<dbReference type="SUPFAM" id="SSF48371">
    <property type="entry name" value="ARM repeat"/>
    <property type="match status" value="1"/>
</dbReference>
<evidence type="ECO:0000256" key="2">
    <source>
        <dbReference type="ARBA" id="ARBA00022490"/>
    </source>
</evidence>
<keyword evidence="7" id="KW-0408">Iron</keyword>
<dbReference type="Pfam" id="PF08331">
    <property type="entry name" value="QueG_DUF1730"/>
    <property type="match status" value="1"/>
</dbReference>
<dbReference type="SUPFAM" id="SSF46548">
    <property type="entry name" value="alpha-helical ferredoxin"/>
    <property type="match status" value="1"/>
</dbReference>
<evidence type="ECO:0000256" key="4">
    <source>
        <dbReference type="ARBA" id="ARBA00022723"/>
    </source>
</evidence>
<dbReference type="PROSITE" id="PS00198">
    <property type="entry name" value="4FE4S_FER_1"/>
    <property type="match status" value="1"/>
</dbReference>
<dbReference type="InterPro" id="IPR017900">
    <property type="entry name" value="4Fe4S_Fe_S_CS"/>
</dbReference>
<dbReference type="PROSITE" id="PS51379">
    <property type="entry name" value="4FE4S_FER_2"/>
    <property type="match status" value="1"/>
</dbReference>
<organism evidence="10 11">
    <name type="scientific">Allomeiothermus silvanus (strain ATCC 700542 / DSM 9946 / NBRC 106475 / NCIMB 13440 / VI-R2)</name>
    <name type="common">Thermus silvanus</name>
    <dbReference type="NCBI Taxonomy" id="526227"/>
    <lineage>
        <taxon>Bacteria</taxon>
        <taxon>Thermotogati</taxon>
        <taxon>Deinococcota</taxon>
        <taxon>Deinococci</taxon>
        <taxon>Thermales</taxon>
        <taxon>Thermaceae</taxon>
        <taxon>Allomeiothermus</taxon>
    </lineage>
</organism>
<keyword evidence="2" id="KW-0963">Cytoplasm</keyword>
<dbReference type="AlphaFoldDB" id="D7BEL2"/>
<reference evidence="10 11" key="1">
    <citation type="journal article" date="2010" name="Stand. Genomic Sci.">
        <title>Complete genome sequence of Meiothermus silvanus type strain (VI-R2).</title>
        <authorList>
            <person name="Sikorski J."/>
            <person name="Tindall B.J."/>
            <person name="Lowry S."/>
            <person name="Lucas S."/>
            <person name="Nolan M."/>
            <person name="Copeland A."/>
            <person name="Glavina Del Rio T."/>
            <person name="Tice H."/>
            <person name="Cheng J.F."/>
            <person name="Han C."/>
            <person name="Pitluck S."/>
            <person name="Liolios K."/>
            <person name="Ivanova N."/>
            <person name="Mavromatis K."/>
            <person name="Mikhailova N."/>
            <person name="Pati A."/>
            <person name="Goodwin L."/>
            <person name="Chen A."/>
            <person name="Palaniappan K."/>
            <person name="Land M."/>
            <person name="Hauser L."/>
            <person name="Chang Y.J."/>
            <person name="Jeffries C.D."/>
            <person name="Rohde M."/>
            <person name="Goker M."/>
            <person name="Woyke T."/>
            <person name="Bristow J."/>
            <person name="Eisen J.A."/>
            <person name="Markowitz V."/>
            <person name="Hugenholtz P."/>
            <person name="Kyrpides N.C."/>
            <person name="Klenk H.P."/>
            <person name="Lapidus A."/>
        </authorList>
    </citation>
    <scope>NUCLEOTIDE SEQUENCE [LARGE SCALE GENOMIC DNA]</scope>
    <source>
        <strain evidence="11">ATCC 700542 / DSM 9946 / VI-R2</strain>
    </source>
</reference>
<name>D7BEL2_ALLS1</name>
<feature type="domain" description="4Fe-4S ferredoxin-type" evidence="9">
    <location>
        <begin position="175"/>
        <end position="204"/>
    </location>
</feature>
<evidence type="ECO:0000256" key="1">
    <source>
        <dbReference type="ARBA" id="ARBA00022485"/>
    </source>
</evidence>
<dbReference type="PROSITE" id="PS50077">
    <property type="entry name" value="HEAT_REPEAT"/>
    <property type="match status" value="1"/>
</dbReference>
<dbReference type="PANTHER" id="PTHR30002:SF4">
    <property type="entry name" value="EPOXYQUEUOSINE REDUCTASE"/>
    <property type="match status" value="1"/>
</dbReference>
<keyword evidence="8" id="KW-0411">Iron-sulfur</keyword>
<dbReference type="InterPro" id="IPR013542">
    <property type="entry name" value="QueG_DUF1730"/>
</dbReference>
<dbReference type="InterPro" id="IPR017896">
    <property type="entry name" value="4Fe4S_Fe-S-bd"/>
</dbReference>
<dbReference type="NCBIfam" id="TIGR00276">
    <property type="entry name" value="tRNA epoxyqueuosine(34) reductase QueG"/>
    <property type="match status" value="1"/>
</dbReference>
<dbReference type="STRING" id="526227.Mesil_1362"/>
<gene>
    <name evidence="10" type="ordered locus">Mesil_1362</name>
</gene>
<evidence type="ECO:0000256" key="3">
    <source>
        <dbReference type="ARBA" id="ARBA00022694"/>
    </source>
</evidence>
<keyword evidence="5" id="KW-0671">Queuosine biosynthesis</keyword>
<dbReference type="GO" id="GO:0046872">
    <property type="term" value="F:metal ion binding"/>
    <property type="evidence" value="ECO:0007669"/>
    <property type="project" value="UniProtKB-KW"/>
</dbReference>
<evidence type="ECO:0000259" key="9">
    <source>
        <dbReference type="PROSITE" id="PS51379"/>
    </source>
</evidence>